<evidence type="ECO:0000256" key="4">
    <source>
        <dbReference type="ARBA" id="ARBA00022692"/>
    </source>
</evidence>
<keyword evidence="4 7" id="KW-0812">Transmembrane</keyword>
<feature type="transmembrane region" description="Helical" evidence="7">
    <location>
        <begin position="307"/>
        <end position="326"/>
    </location>
</feature>
<accession>A0A6H0KRV9</accession>
<protein>
    <submittedName>
        <fullName evidence="9">Acyltransferase</fullName>
    </submittedName>
</protein>
<evidence type="ECO:0000256" key="5">
    <source>
        <dbReference type="ARBA" id="ARBA00022989"/>
    </source>
</evidence>
<dbReference type="Proteomes" id="UP000501780">
    <property type="component" value="Chromosome"/>
</dbReference>
<evidence type="ECO:0000259" key="8">
    <source>
        <dbReference type="Pfam" id="PF01757"/>
    </source>
</evidence>
<dbReference type="AlphaFoldDB" id="A0A6H0KRV9"/>
<feature type="transmembrane region" description="Helical" evidence="7">
    <location>
        <begin position="238"/>
        <end position="257"/>
    </location>
</feature>
<dbReference type="GO" id="GO:0009246">
    <property type="term" value="P:enterobacterial common antigen biosynthetic process"/>
    <property type="evidence" value="ECO:0007669"/>
    <property type="project" value="TreeGrafter"/>
</dbReference>
<comment type="subcellular location">
    <subcellularLocation>
        <location evidence="1">Cell membrane</location>
        <topology evidence="1">Multi-pass membrane protein</topology>
    </subcellularLocation>
</comment>
<evidence type="ECO:0000256" key="6">
    <source>
        <dbReference type="ARBA" id="ARBA00023136"/>
    </source>
</evidence>
<feature type="transmembrane region" description="Helical" evidence="7">
    <location>
        <begin position="82"/>
        <end position="99"/>
    </location>
</feature>
<dbReference type="GO" id="GO:0016413">
    <property type="term" value="F:O-acetyltransferase activity"/>
    <property type="evidence" value="ECO:0007669"/>
    <property type="project" value="TreeGrafter"/>
</dbReference>
<feature type="transmembrane region" description="Helical" evidence="7">
    <location>
        <begin position="7"/>
        <end position="24"/>
    </location>
</feature>
<feature type="transmembrane region" description="Helical" evidence="7">
    <location>
        <begin position="119"/>
        <end position="141"/>
    </location>
</feature>
<dbReference type="Pfam" id="PF01757">
    <property type="entry name" value="Acyl_transf_3"/>
    <property type="match status" value="1"/>
</dbReference>
<name>A0A6H0KRV9_9BACE</name>
<keyword evidence="6 7" id="KW-0472">Membrane</keyword>
<evidence type="ECO:0000256" key="3">
    <source>
        <dbReference type="ARBA" id="ARBA00022475"/>
    </source>
</evidence>
<dbReference type="PANTHER" id="PTHR40074">
    <property type="entry name" value="O-ACETYLTRANSFERASE WECH"/>
    <property type="match status" value="1"/>
</dbReference>
<feature type="transmembrane region" description="Helical" evidence="7">
    <location>
        <begin position="178"/>
        <end position="195"/>
    </location>
</feature>
<feature type="domain" description="Acyltransferase 3" evidence="8">
    <location>
        <begin position="7"/>
        <end position="325"/>
    </location>
</feature>
<proteinExistence type="inferred from homology"/>
<keyword evidence="3" id="KW-1003">Cell membrane</keyword>
<evidence type="ECO:0000313" key="10">
    <source>
        <dbReference type="Proteomes" id="UP000501780"/>
    </source>
</evidence>
<dbReference type="InterPro" id="IPR002656">
    <property type="entry name" value="Acyl_transf_3_dom"/>
</dbReference>
<keyword evidence="9" id="KW-0808">Transferase</keyword>
<keyword evidence="9" id="KW-0012">Acyltransferase</keyword>
<organism evidence="9 10">
    <name type="scientific">Bacteroides faecium</name>
    <dbReference type="NCBI Taxonomy" id="2715212"/>
    <lineage>
        <taxon>Bacteria</taxon>
        <taxon>Pseudomonadati</taxon>
        <taxon>Bacteroidota</taxon>
        <taxon>Bacteroidia</taxon>
        <taxon>Bacteroidales</taxon>
        <taxon>Bacteroidaceae</taxon>
        <taxon>Bacteroides</taxon>
    </lineage>
</organism>
<dbReference type="EMBL" id="CP050831">
    <property type="protein sequence ID" value="QIU95147.1"/>
    <property type="molecule type" value="Genomic_DNA"/>
</dbReference>
<evidence type="ECO:0000313" key="9">
    <source>
        <dbReference type="EMBL" id="QIU95147.1"/>
    </source>
</evidence>
<sequence length="341" mass="39963">MIRERSYYLDIIRTLACIMVIVMHSPIPNTDEENSLLLGAISYFTAPCIGLFFMVSGALLLPIKDTPSLFLTKRLNKIIYPTLFWSLFYVLCNLITGKIENLDLVKSLLGLPFAAQGNGVLWFMYTLIGLYLLTPILSAWIEKVNERMIKLYLLFWTVTLCYPFIRLILDIPLKEENIFFYFSGYAGYFLLGYYLDNYNRKGIRKSGWKYFYMAVGSLIVFLPPILCKMNDWNIDFYFLFWYLSIGVSIMCIGWFVMIQSIPLFRKKNIITCVLTDFSRMSFGIYLIHIFIMRYILWEWGILRSLPYIVQIPLCTISTVLLSYLVVKWISKFPFSKYIIGC</sequence>
<dbReference type="GO" id="GO:0005886">
    <property type="term" value="C:plasma membrane"/>
    <property type="evidence" value="ECO:0007669"/>
    <property type="project" value="UniProtKB-SubCell"/>
</dbReference>
<feature type="transmembrane region" description="Helical" evidence="7">
    <location>
        <begin position="36"/>
        <end position="61"/>
    </location>
</feature>
<reference evidence="9 10" key="1">
    <citation type="submission" date="2020-03" db="EMBL/GenBank/DDBJ databases">
        <title>Genomic analysis of Bacteroides faecium CBA7301.</title>
        <authorList>
            <person name="Kim J."/>
            <person name="Roh S.W."/>
        </authorList>
    </citation>
    <scope>NUCLEOTIDE SEQUENCE [LARGE SCALE GENOMIC DNA]</scope>
    <source>
        <strain evidence="9 10">CBA7301</strain>
    </source>
</reference>
<dbReference type="RefSeq" id="WP_167963676.1">
    <property type="nucleotide sequence ID" value="NZ_CP050831.1"/>
</dbReference>
<keyword evidence="5 7" id="KW-1133">Transmembrane helix</keyword>
<evidence type="ECO:0000256" key="7">
    <source>
        <dbReference type="SAM" id="Phobius"/>
    </source>
</evidence>
<gene>
    <name evidence="9" type="ORF">BacF7301_13780</name>
</gene>
<keyword evidence="10" id="KW-1185">Reference proteome</keyword>
<dbReference type="KEGG" id="bfc:BacF7301_13780"/>
<dbReference type="PANTHER" id="PTHR40074:SF2">
    <property type="entry name" value="O-ACETYLTRANSFERASE WECH"/>
    <property type="match status" value="1"/>
</dbReference>
<evidence type="ECO:0000256" key="1">
    <source>
        <dbReference type="ARBA" id="ARBA00004651"/>
    </source>
</evidence>
<feature type="transmembrane region" description="Helical" evidence="7">
    <location>
        <begin position="269"/>
        <end position="295"/>
    </location>
</feature>
<comment type="similarity">
    <text evidence="2">Belongs to the acyltransferase 3 family.</text>
</comment>
<feature type="transmembrane region" description="Helical" evidence="7">
    <location>
        <begin position="207"/>
        <end position="226"/>
    </location>
</feature>
<feature type="transmembrane region" description="Helical" evidence="7">
    <location>
        <begin position="153"/>
        <end position="172"/>
    </location>
</feature>
<evidence type="ECO:0000256" key="2">
    <source>
        <dbReference type="ARBA" id="ARBA00007400"/>
    </source>
</evidence>